<dbReference type="RefSeq" id="WP_184674648.1">
    <property type="nucleotide sequence ID" value="NZ_BAABAI010000043.1"/>
</dbReference>
<accession>A0A7W7WYU9</accession>
<protein>
    <recommendedName>
        <fullName evidence="4">Small secreted protein</fullName>
    </recommendedName>
</protein>
<sequence>MKLRIAAACAVAALSLVGCSQNASTGSGSSSAAGTSSATAAATSSASSAASGAKTTEWAGAFCTGIGPVMVSTLQLLKDTFTLEGAAKRDAHLKYIDTVSPLLNDTAAKLKTIGPPTPETATEHQAVIDAMTGMAEGAAKARPAIVALDPADPAMNDKLADTLTQYGDMDKLGTQLDTVDKLPGLKEAFEQTPACVEAKASIAGE</sequence>
<dbReference type="EMBL" id="JACHJS010000001">
    <property type="protein sequence ID" value="MBB4968914.1"/>
    <property type="molecule type" value="Genomic_DNA"/>
</dbReference>
<dbReference type="AlphaFoldDB" id="A0A7W7WYU9"/>
<evidence type="ECO:0000313" key="2">
    <source>
        <dbReference type="EMBL" id="MBB4968914.1"/>
    </source>
</evidence>
<feature type="signal peptide" evidence="1">
    <location>
        <begin position="1"/>
        <end position="23"/>
    </location>
</feature>
<feature type="chain" id="PRO_5030577485" description="Small secreted protein" evidence="1">
    <location>
        <begin position="24"/>
        <end position="205"/>
    </location>
</feature>
<gene>
    <name evidence="2" type="ORF">F4559_006273</name>
</gene>
<keyword evidence="3" id="KW-1185">Reference proteome</keyword>
<name>A0A7W7WYU9_9PSEU</name>
<evidence type="ECO:0000256" key="1">
    <source>
        <dbReference type="SAM" id="SignalP"/>
    </source>
</evidence>
<evidence type="ECO:0008006" key="4">
    <source>
        <dbReference type="Google" id="ProtNLM"/>
    </source>
</evidence>
<dbReference type="Proteomes" id="UP000542674">
    <property type="component" value="Unassembled WGS sequence"/>
</dbReference>
<evidence type="ECO:0000313" key="3">
    <source>
        <dbReference type="Proteomes" id="UP000542674"/>
    </source>
</evidence>
<reference evidence="2 3" key="1">
    <citation type="submission" date="2020-08" db="EMBL/GenBank/DDBJ databases">
        <title>Sequencing the genomes of 1000 actinobacteria strains.</title>
        <authorList>
            <person name="Klenk H.-P."/>
        </authorList>
    </citation>
    <scope>NUCLEOTIDE SEQUENCE [LARGE SCALE GENOMIC DNA]</scope>
    <source>
        <strain evidence="2 3">DSM 45084</strain>
    </source>
</reference>
<proteinExistence type="predicted"/>
<comment type="caution">
    <text evidence="2">The sequence shown here is derived from an EMBL/GenBank/DDBJ whole genome shotgun (WGS) entry which is preliminary data.</text>
</comment>
<organism evidence="2 3">
    <name type="scientific">Saccharothrix violaceirubra</name>
    <dbReference type="NCBI Taxonomy" id="413306"/>
    <lineage>
        <taxon>Bacteria</taxon>
        <taxon>Bacillati</taxon>
        <taxon>Actinomycetota</taxon>
        <taxon>Actinomycetes</taxon>
        <taxon>Pseudonocardiales</taxon>
        <taxon>Pseudonocardiaceae</taxon>
        <taxon>Saccharothrix</taxon>
    </lineage>
</organism>
<dbReference type="PROSITE" id="PS51257">
    <property type="entry name" value="PROKAR_LIPOPROTEIN"/>
    <property type="match status" value="1"/>
</dbReference>
<keyword evidence="1" id="KW-0732">Signal</keyword>